<accession>A0A562IYT2</accession>
<evidence type="ECO:0000313" key="4">
    <source>
        <dbReference type="Proteomes" id="UP000321490"/>
    </source>
</evidence>
<evidence type="ECO:0000256" key="2">
    <source>
        <dbReference type="SAM" id="SignalP"/>
    </source>
</evidence>
<keyword evidence="1" id="KW-0812">Transmembrane</keyword>
<sequence length="293" mass="28162">MIRSSLRRPGLVVAAAATALVLLPAGTALADTSTATANAAWVTALGATVSTGTESVRNDGSQATVTSTNGTGATALAGQSLITAGTFVQTARAFADGSSAACAGLVGSGGSLTVNDDGSCTVRAGTGGVRLNLTGGLNAATVRADAITASCTAKAGGAVSGKASLANARVVVAGLLPLPLASQAAPNTGVDVEVLGATVAKLVLNEQAVAADASSGTDRITVSALDVVVLSPAVTAAIGTVTCGGNVKVYPTPAVPLHAATSGGALAVLAAWALLARRVVRRRGLSLTPAGAR</sequence>
<dbReference type="AlphaFoldDB" id="A0A562IYT2"/>
<dbReference type="OrthoDB" id="5194484at2"/>
<name>A0A562IYT2_9ACTN</name>
<feature type="chain" id="PRO_5022207318" description="Neocarzinostatin family protein" evidence="2">
    <location>
        <begin position="31"/>
        <end position="293"/>
    </location>
</feature>
<evidence type="ECO:0008006" key="5">
    <source>
        <dbReference type="Google" id="ProtNLM"/>
    </source>
</evidence>
<gene>
    <name evidence="3" type="ORF">JD78_04309</name>
</gene>
<keyword evidence="4" id="KW-1185">Reference proteome</keyword>
<keyword evidence="2" id="KW-0732">Signal</keyword>
<keyword evidence="1" id="KW-1133">Transmembrane helix</keyword>
<dbReference type="EMBL" id="VLKF01000001">
    <property type="protein sequence ID" value="TWH75744.1"/>
    <property type="molecule type" value="Genomic_DNA"/>
</dbReference>
<feature type="transmembrane region" description="Helical" evidence="1">
    <location>
        <begin position="255"/>
        <end position="275"/>
    </location>
</feature>
<dbReference type="Proteomes" id="UP000321490">
    <property type="component" value="Unassembled WGS sequence"/>
</dbReference>
<keyword evidence="1" id="KW-0472">Membrane</keyword>
<comment type="caution">
    <text evidence="3">The sequence shown here is derived from an EMBL/GenBank/DDBJ whole genome shotgun (WGS) entry which is preliminary data.</text>
</comment>
<proteinExistence type="predicted"/>
<protein>
    <recommendedName>
        <fullName evidence="5">Neocarzinostatin family protein</fullName>
    </recommendedName>
</protein>
<organism evidence="3 4">
    <name type="scientific">Modestobacter roseus</name>
    <dbReference type="NCBI Taxonomy" id="1181884"/>
    <lineage>
        <taxon>Bacteria</taxon>
        <taxon>Bacillati</taxon>
        <taxon>Actinomycetota</taxon>
        <taxon>Actinomycetes</taxon>
        <taxon>Geodermatophilales</taxon>
        <taxon>Geodermatophilaceae</taxon>
        <taxon>Modestobacter</taxon>
    </lineage>
</organism>
<evidence type="ECO:0000256" key="1">
    <source>
        <dbReference type="SAM" id="Phobius"/>
    </source>
</evidence>
<feature type="signal peptide" evidence="2">
    <location>
        <begin position="1"/>
        <end position="30"/>
    </location>
</feature>
<reference evidence="3 4" key="1">
    <citation type="submission" date="2019-07" db="EMBL/GenBank/DDBJ databases">
        <title>R&amp;d 2014.</title>
        <authorList>
            <person name="Klenk H.-P."/>
        </authorList>
    </citation>
    <scope>NUCLEOTIDE SEQUENCE [LARGE SCALE GENOMIC DNA]</scope>
    <source>
        <strain evidence="3 4">DSM 45764</strain>
    </source>
</reference>
<evidence type="ECO:0000313" key="3">
    <source>
        <dbReference type="EMBL" id="TWH75744.1"/>
    </source>
</evidence>
<dbReference type="RefSeq" id="WP_153358051.1">
    <property type="nucleotide sequence ID" value="NZ_JABGDC010000002.1"/>
</dbReference>